<dbReference type="Proteomes" id="UP000503320">
    <property type="component" value="Chromosome"/>
</dbReference>
<organism evidence="2 3">
    <name type="scientific">Allofrancisella frigidaquae</name>
    <dbReference type="NCBI Taxonomy" id="1085644"/>
    <lineage>
        <taxon>Bacteria</taxon>
        <taxon>Pseudomonadati</taxon>
        <taxon>Pseudomonadota</taxon>
        <taxon>Gammaproteobacteria</taxon>
        <taxon>Thiotrichales</taxon>
        <taxon>Francisellaceae</taxon>
        <taxon>Allofrancisella</taxon>
    </lineage>
</organism>
<accession>A0A6M3HSU0</accession>
<dbReference type="RefSeq" id="WP_172106447.1">
    <property type="nucleotide sequence ID" value="NZ_CP038017.1"/>
</dbReference>
<dbReference type="AlphaFoldDB" id="A0A6M3HSU0"/>
<reference evidence="2 3" key="1">
    <citation type="submission" date="2019-03" db="EMBL/GenBank/DDBJ databases">
        <title>Complete Genome Sequence of Allofrancisella frigidaquae Strain SYSU 10HL1970 Isolated from Water-Cooling Systems in China.</title>
        <authorList>
            <person name="Ohrman C."/>
            <person name="Uneklint I."/>
            <person name="Sjodin A."/>
        </authorList>
    </citation>
    <scope>NUCLEOTIDE SEQUENCE [LARGE SCALE GENOMIC DNA]</scope>
    <source>
        <strain evidence="2 3">SYSU 10HL1970</strain>
    </source>
</reference>
<evidence type="ECO:0000313" key="3">
    <source>
        <dbReference type="Proteomes" id="UP000503320"/>
    </source>
</evidence>
<evidence type="ECO:0000259" key="1">
    <source>
        <dbReference type="Pfam" id="PF01710"/>
    </source>
</evidence>
<name>A0A6M3HSU0_9GAMM</name>
<dbReference type="KEGG" id="afri:E3E15_02370"/>
<gene>
    <name evidence="2" type="ORF">E3E15_02370</name>
</gene>
<proteinExistence type="predicted"/>
<evidence type="ECO:0000313" key="2">
    <source>
        <dbReference type="EMBL" id="QIV94258.1"/>
    </source>
</evidence>
<sequence length="119" mass="13708">MTYSLDFRKKVLSIKESQDLTFEATANRFGIGKNTVYLWSKEISPKKGKSRPDIKLNKPELLQDIKANPDAYQYERAKKFGVSQSCICYALKKLEITYKKRLIATLKQILLSKSNLNKS</sequence>
<dbReference type="Pfam" id="PF01710">
    <property type="entry name" value="HTH_Tnp_IS630"/>
    <property type="match status" value="1"/>
</dbReference>
<keyword evidence="3" id="KW-1185">Reference proteome</keyword>
<dbReference type="InterPro" id="IPR002622">
    <property type="entry name" value="Transposase_14"/>
</dbReference>
<protein>
    <submittedName>
        <fullName evidence="2">Transposase</fullName>
    </submittedName>
</protein>
<feature type="domain" description="Transposase Synechocystis PCC 6803" evidence="1">
    <location>
        <begin position="1"/>
        <end position="114"/>
    </location>
</feature>
<dbReference type="EMBL" id="CP038017">
    <property type="protein sequence ID" value="QIV94258.1"/>
    <property type="molecule type" value="Genomic_DNA"/>
</dbReference>